<keyword evidence="2" id="KW-0813">Transport</keyword>
<keyword evidence="4 6" id="KW-0067">ATP-binding</keyword>
<dbReference type="Pfam" id="PF00005">
    <property type="entry name" value="ABC_tran"/>
    <property type="match status" value="1"/>
</dbReference>
<dbReference type="InterPro" id="IPR027417">
    <property type="entry name" value="P-loop_NTPase"/>
</dbReference>
<keyword evidence="3" id="KW-0547">Nucleotide-binding</keyword>
<feature type="domain" description="ABC transporter" evidence="5">
    <location>
        <begin position="4"/>
        <end position="234"/>
    </location>
</feature>
<dbReference type="FunFam" id="3.40.50.300:FF:000042">
    <property type="entry name" value="Maltose/maltodextrin ABC transporter, ATP-binding protein"/>
    <property type="match status" value="1"/>
</dbReference>
<proteinExistence type="inferred from homology"/>
<dbReference type="InterPro" id="IPR008995">
    <property type="entry name" value="Mo/tungstate-bd_C_term_dom"/>
</dbReference>
<dbReference type="Gene3D" id="3.40.50.300">
    <property type="entry name" value="P-loop containing nucleotide triphosphate hydrolases"/>
    <property type="match status" value="1"/>
</dbReference>
<evidence type="ECO:0000256" key="3">
    <source>
        <dbReference type="ARBA" id="ARBA00022741"/>
    </source>
</evidence>
<dbReference type="PROSITE" id="PS50893">
    <property type="entry name" value="ABC_TRANSPORTER_2"/>
    <property type="match status" value="1"/>
</dbReference>
<dbReference type="SUPFAM" id="SSF52540">
    <property type="entry name" value="P-loop containing nucleoside triphosphate hydrolases"/>
    <property type="match status" value="1"/>
</dbReference>
<comment type="similarity">
    <text evidence="1">Belongs to the ABC transporter superfamily.</text>
</comment>
<dbReference type="GO" id="GO:0055052">
    <property type="term" value="C:ATP-binding cassette (ABC) transporter complex, substrate-binding subunit-containing"/>
    <property type="evidence" value="ECO:0007669"/>
    <property type="project" value="TreeGrafter"/>
</dbReference>
<dbReference type="RefSeq" id="WP_160383378.1">
    <property type="nucleotide sequence ID" value="NZ_WNXQ01000008.1"/>
</dbReference>
<dbReference type="SMART" id="SM00382">
    <property type="entry name" value="AAA"/>
    <property type="match status" value="1"/>
</dbReference>
<organism evidence="6 7">
    <name type="scientific">Pseudooceanicola pacificus</name>
    <dbReference type="NCBI Taxonomy" id="2676438"/>
    <lineage>
        <taxon>Bacteria</taxon>
        <taxon>Pseudomonadati</taxon>
        <taxon>Pseudomonadota</taxon>
        <taxon>Alphaproteobacteria</taxon>
        <taxon>Rhodobacterales</taxon>
        <taxon>Paracoccaceae</taxon>
        <taxon>Pseudooceanicola</taxon>
    </lineage>
</organism>
<dbReference type="InterPro" id="IPR015855">
    <property type="entry name" value="ABC_transpr_MalK-like"/>
</dbReference>
<dbReference type="InterPro" id="IPR003439">
    <property type="entry name" value="ABC_transporter-like_ATP-bd"/>
</dbReference>
<dbReference type="AlphaFoldDB" id="A0A844WCP2"/>
<dbReference type="Proteomes" id="UP000443843">
    <property type="component" value="Unassembled WGS sequence"/>
</dbReference>
<dbReference type="InterPro" id="IPR047641">
    <property type="entry name" value="ABC_transpr_MalK/UgpC-like"/>
</dbReference>
<dbReference type="PROSITE" id="PS00211">
    <property type="entry name" value="ABC_TRANSPORTER_1"/>
    <property type="match status" value="1"/>
</dbReference>
<dbReference type="PANTHER" id="PTHR43875">
    <property type="entry name" value="MALTODEXTRIN IMPORT ATP-BINDING PROTEIN MSMX"/>
    <property type="match status" value="1"/>
</dbReference>
<evidence type="ECO:0000256" key="1">
    <source>
        <dbReference type="ARBA" id="ARBA00005417"/>
    </source>
</evidence>
<accession>A0A844WCP2</accession>
<dbReference type="NCBIfam" id="NF008653">
    <property type="entry name" value="PRK11650.1"/>
    <property type="match status" value="1"/>
</dbReference>
<dbReference type="GO" id="GO:0140359">
    <property type="term" value="F:ABC-type transporter activity"/>
    <property type="evidence" value="ECO:0007669"/>
    <property type="project" value="InterPro"/>
</dbReference>
<keyword evidence="7" id="KW-1185">Reference proteome</keyword>
<dbReference type="GO" id="GO:0008643">
    <property type="term" value="P:carbohydrate transport"/>
    <property type="evidence" value="ECO:0007669"/>
    <property type="project" value="InterPro"/>
</dbReference>
<evidence type="ECO:0000256" key="4">
    <source>
        <dbReference type="ARBA" id="ARBA00022840"/>
    </source>
</evidence>
<sequence>MTGIELTGIRKRFGETEVVKDLDLSIAEREFLVILGPSGCGKSTLLRMIAGLEDVTQGRIAIGAQDVTWTQPGQRGCAMVFQNYALYPHMSVAGNMAYGLKVAGVPRRERSERVARIAATLELGALLDRKPHELSGGQRQRVAMGRAMIRSPRVFLFDEPLSNLDAKLRAQLRLEIKRLHRDLGTTSIFVTHDQLEAMTMADRMVVMNAGRIEQVGTPQEIYRQPATRFVAGFIGAPAINMFPALIDEDGRAMAPGGWYPCPDAVWALAPGTAVELGVRPADVVAAASDACRPSFTPDISEDVGTEVHLHAHGAGFDLTLSVPAGAPLPTRSFAISFPSGVAHCFLKENGQRAALRHSIPERTEATWPETSLSSI</sequence>
<protein>
    <submittedName>
        <fullName evidence="6">sn-glycerol-3-phosphate ABC transporter ATP-binding protein UgpC</fullName>
    </submittedName>
</protein>
<dbReference type="GO" id="GO:0005524">
    <property type="term" value="F:ATP binding"/>
    <property type="evidence" value="ECO:0007669"/>
    <property type="project" value="UniProtKB-KW"/>
</dbReference>
<dbReference type="GO" id="GO:0016887">
    <property type="term" value="F:ATP hydrolysis activity"/>
    <property type="evidence" value="ECO:0007669"/>
    <property type="project" value="InterPro"/>
</dbReference>
<dbReference type="EMBL" id="WNXQ01000008">
    <property type="protein sequence ID" value="MWB79173.1"/>
    <property type="molecule type" value="Genomic_DNA"/>
</dbReference>
<dbReference type="CDD" id="cd03301">
    <property type="entry name" value="ABC_MalK_N"/>
    <property type="match status" value="1"/>
</dbReference>
<evidence type="ECO:0000259" key="5">
    <source>
        <dbReference type="PROSITE" id="PS50893"/>
    </source>
</evidence>
<dbReference type="InterPro" id="IPR017871">
    <property type="entry name" value="ABC_transporter-like_CS"/>
</dbReference>
<dbReference type="InterPro" id="IPR003593">
    <property type="entry name" value="AAA+_ATPase"/>
</dbReference>
<reference evidence="6 7" key="1">
    <citation type="submission" date="2019-11" db="EMBL/GenBank/DDBJ databases">
        <title>Pseudooceanicola pacifica sp. nov., isolated from deep-sea sediment of the Pacific Ocean.</title>
        <authorList>
            <person name="Lyu L."/>
        </authorList>
    </citation>
    <scope>NUCLEOTIDE SEQUENCE [LARGE SCALE GENOMIC DNA]</scope>
    <source>
        <strain evidence="6 7">216_PA32_1</strain>
    </source>
</reference>
<comment type="caution">
    <text evidence="6">The sequence shown here is derived from an EMBL/GenBank/DDBJ whole genome shotgun (WGS) entry which is preliminary data.</text>
</comment>
<gene>
    <name evidence="6" type="primary">ugpC</name>
    <name evidence="6" type="ORF">GLS40_14125</name>
</gene>
<evidence type="ECO:0000313" key="6">
    <source>
        <dbReference type="EMBL" id="MWB79173.1"/>
    </source>
</evidence>
<evidence type="ECO:0000313" key="7">
    <source>
        <dbReference type="Proteomes" id="UP000443843"/>
    </source>
</evidence>
<dbReference type="PANTHER" id="PTHR43875:SF1">
    <property type="entry name" value="OSMOPROTECTIVE COMPOUNDS UPTAKE ATP-BINDING PROTEIN GGTA"/>
    <property type="match status" value="1"/>
</dbReference>
<dbReference type="Gene3D" id="2.40.50.100">
    <property type="match status" value="1"/>
</dbReference>
<evidence type="ECO:0000256" key="2">
    <source>
        <dbReference type="ARBA" id="ARBA00022448"/>
    </source>
</evidence>
<dbReference type="SUPFAM" id="SSF50331">
    <property type="entry name" value="MOP-like"/>
    <property type="match status" value="1"/>
</dbReference>
<name>A0A844WCP2_9RHOB</name>